<name>A0A3A6Q327_9EURY</name>
<accession>A0A3A6Q327</accession>
<dbReference type="Proteomes" id="UP000276588">
    <property type="component" value="Unassembled WGS sequence"/>
</dbReference>
<organism evidence="1 2">
    <name type="scientific">Halonotius aquaticus</name>
    <dbReference type="NCBI Taxonomy" id="2216978"/>
    <lineage>
        <taxon>Archaea</taxon>
        <taxon>Methanobacteriati</taxon>
        <taxon>Methanobacteriota</taxon>
        <taxon>Stenosarchaea group</taxon>
        <taxon>Halobacteria</taxon>
        <taxon>Halobacteriales</taxon>
        <taxon>Haloferacaceae</taxon>
        <taxon>Halonotius</taxon>
    </lineage>
</organism>
<keyword evidence="2" id="KW-1185">Reference proteome</keyword>
<dbReference type="AlphaFoldDB" id="A0A3A6Q327"/>
<reference evidence="1 2" key="1">
    <citation type="submission" date="2018-06" db="EMBL/GenBank/DDBJ databases">
        <title>Halonotius sp. F13-13 a new haloarchaeeon isolated from a solar saltern from Isla Cristina, Huelva, Spain.</title>
        <authorList>
            <person name="Duran-Viseras A."/>
            <person name="Sanchez-Porro C."/>
            <person name="Ventosa A."/>
        </authorList>
    </citation>
    <scope>NUCLEOTIDE SEQUENCE [LARGE SCALE GENOMIC DNA]</scope>
    <source>
        <strain evidence="1 2">F13-13</strain>
    </source>
</reference>
<proteinExistence type="predicted"/>
<gene>
    <name evidence="1" type="ORF">DM826_00900</name>
</gene>
<protein>
    <submittedName>
        <fullName evidence="1">Uncharacterized protein</fullName>
    </submittedName>
</protein>
<sequence length="92" mass="10497">MEQTAEAVFITRHPMVDEAWTIEFSLDDVDQTVEGTHRPDEDVFEIDLTQFDAASNLYSWELTAYDDDGPEGVEQTKFRLYADGTDNGVFID</sequence>
<comment type="caution">
    <text evidence="1">The sequence shown here is derived from an EMBL/GenBank/DDBJ whole genome shotgun (WGS) entry which is preliminary data.</text>
</comment>
<dbReference type="EMBL" id="QKNY01000002">
    <property type="protein sequence ID" value="RJX45019.1"/>
    <property type="molecule type" value="Genomic_DNA"/>
</dbReference>
<evidence type="ECO:0000313" key="1">
    <source>
        <dbReference type="EMBL" id="RJX45019.1"/>
    </source>
</evidence>
<evidence type="ECO:0000313" key="2">
    <source>
        <dbReference type="Proteomes" id="UP000276588"/>
    </source>
</evidence>